<dbReference type="OrthoDB" id="47276at2759"/>
<accession>A0A1S4FD78</accession>
<dbReference type="VEuPathDB" id="VectorBase:AAEL006275"/>
<dbReference type="AlphaFoldDB" id="A0A1S4FD78"/>
<dbReference type="FunCoup" id="A0A1S4FD78">
    <property type="interactions" value="1"/>
</dbReference>
<organism evidence="1 2">
    <name type="scientific">Aedes aegypti</name>
    <name type="common">Yellowfever mosquito</name>
    <name type="synonym">Culex aegypti</name>
    <dbReference type="NCBI Taxonomy" id="7159"/>
    <lineage>
        <taxon>Eukaryota</taxon>
        <taxon>Metazoa</taxon>
        <taxon>Ecdysozoa</taxon>
        <taxon>Arthropoda</taxon>
        <taxon>Hexapoda</taxon>
        <taxon>Insecta</taxon>
        <taxon>Pterygota</taxon>
        <taxon>Neoptera</taxon>
        <taxon>Endopterygota</taxon>
        <taxon>Diptera</taxon>
        <taxon>Nematocera</taxon>
        <taxon>Culicoidea</taxon>
        <taxon>Culicidae</taxon>
        <taxon>Culicinae</taxon>
        <taxon>Aedini</taxon>
        <taxon>Aedes</taxon>
        <taxon>Stegomyia</taxon>
    </lineage>
</organism>
<dbReference type="InParanoid" id="A0A1S4FD78"/>
<proteinExistence type="predicted"/>
<gene>
    <name evidence="1" type="primary">5567702</name>
</gene>
<name>A0A1S4FD78_AEDAE</name>
<reference evidence="1 2" key="1">
    <citation type="submission" date="2017-06" db="EMBL/GenBank/DDBJ databases">
        <title>Aedes aegypti genome working group (AGWG) sequencing and assembly.</title>
        <authorList>
            <consortium name="Aedes aegypti Genome Working Group (AGWG)"/>
            <person name="Matthews B.J."/>
        </authorList>
    </citation>
    <scope>NUCLEOTIDE SEQUENCE [LARGE SCALE GENOMIC DNA]</scope>
    <source>
        <strain evidence="1 2">LVP_AGWG</strain>
    </source>
</reference>
<evidence type="ECO:0000313" key="1">
    <source>
        <dbReference type="EnsemblMetazoa" id="AAEL006275-PA"/>
    </source>
</evidence>
<protein>
    <submittedName>
        <fullName evidence="1">Uncharacterized protein</fullName>
    </submittedName>
</protein>
<dbReference type="EnsemblMetazoa" id="AAEL006275-RA">
    <property type="protein sequence ID" value="AAEL006275-PA"/>
    <property type="gene ID" value="AAEL006275"/>
</dbReference>
<sequence>MQVFYFKALLLVQILHEIRGSTNTPYRIYEMVPEGICKSRRLPLFDNLLTQTDPIQLKNPERGAIFRQTWNSSSFKRFGDCKFYLQAPPSMGLYLTVSIAKLRKNSRGHCIDSIVVKKSNEKKYAFCDAMDDDDELKVYADDHGKMRVTVNLDTGLALPTLDDTLEVQFIATVKRDCNSLEGYSPCEDDEDDSCIYKDFFEDGYVNCPECTDEKGCFKESEQVQIMNPSNVFLSAIISLLGTTIVFGGCLWCLYRYRNCIGNCNSNSADTARNNQNTRTVAAEQIQVELQSSGNDIQPSAPPDYDKDLPPTYESLFPVNPSGRTSP</sequence>
<dbReference type="Proteomes" id="UP000008820">
    <property type="component" value="Chromosome 2"/>
</dbReference>
<reference evidence="1" key="2">
    <citation type="submission" date="2020-05" db="UniProtKB">
        <authorList>
            <consortium name="EnsemblMetazoa"/>
        </authorList>
    </citation>
    <scope>IDENTIFICATION</scope>
    <source>
        <strain evidence="1">LVP_AGWG</strain>
    </source>
</reference>
<evidence type="ECO:0000313" key="2">
    <source>
        <dbReference type="Proteomes" id="UP000008820"/>
    </source>
</evidence>
<keyword evidence="2" id="KW-1185">Reference proteome</keyword>